<dbReference type="InterPro" id="IPR006350">
    <property type="entry name" value="Intron_endoG1"/>
</dbReference>
<dbReference type="Pfam" id="PF01541">
    <property type="entry name" value="GIY-YIG"/>
    <property type="match status" value="1"/>
</dbReference>
<dbReference type="SMART" id="SM00465">
    <property type="entry name" value="GIYc"/>
    <property type="match status" value="1"/>
</dbReference>
<sequence length="172" mass="19747">MFSVRNLLKVRAYSTYISKDNSYSSNVHITPSVVYEDAYSMKKAILKENKGKAGIYMLTNKLTCDIYVGQSIDLRKRFMKYFSLSYINSRKELIISRALIKYGYSNFSVTILEYCNESDLDVKEQYYFDKLNPQYNIQKIAGGSSKGLKLSEETKSKISKSLKGVYAGEKAY</sequence>
<dbReference type="EMBL" id="FP929115">
    <property type="protein sequence ID" value="CBX90000.1"/>
    <property type="molecule type" value="Genomic_DNA"/>
</dbReference>
<evidence type="ECO:0000259" key="1">
    <source>
        <dbReference type="PROSITE" id="PS50164"/>
    </source>
</evidence>
<proteinExistence type="predicted"/>
<dbReference type="STRING" id="985895.E4ZQ90"/>
<dbReference type="NCBIfam" id="TIGR01453">
    <property type="entry name" value="grpIintron_endo"/>
    <property type="match status" value="1"/>
</dbReference>
<name>E4ZQ90_LEPMJ</name>
<dbReference type="InterPro" id="IPR035901">
    <property type="entry name" value="GIY-YIG_endonuc_sf"/>
</dbReference>
<dbReference type="CDD" id="cd10445">
    <property type="entry name" value="GIY-YIG_bI1_like"/>
    <property type="match status" value="1"/>
</dbReference>
<dbReference type="OrthoDB" id="3798971at2759"/>
<feature type="domain" description="GIY-YIG" evidence="1">
    <location>
        <begin position="51"/>
        <end position="137"/>
    </location>
</feature>
<dbReference type="VEuPathDB" id="FungiDB:LEMA_P124180.1"/>
<evidence type="ECO:0000313" key="3">
    <source>
        <dbReference type="Proteomes" id="UP000002668"/>
    </source>
</evidence>
<gene>
    <name evidence="2" type="ORF">LEMA_P124180.1</name>
</gene>
<reference evidence="3" key="1">
    <citation type="journal article" date="2011" name="Nat. Commun.">
        <title>Effector diversification within compartments of the Leptosphaeria maculans genome affected by Repeat-Induced Point mutations.</title>
        <authorList>
            <person name="Rouxel T."/>
            <person name="Grandaubert J."/>
            <person name="Hane J.K."/>
            <person name="Hoede C."/>
            <person name="van de Wouw A.P."/>
            <person name="Couloux A."/>
            <person name="Dominguez V."/>
            <person name="Anthouard V."/>
            <person name="Bally P."/>
            <person name="Bourras S."/>
            <person name="Cozijnsen A.J."/>
            <person name="Ciuffetti L.M."/>
            <person name="Degrave A."/>
            <person name="Dilmaghani A."/>
            <person name="Duret L."/>
            <person name="Fudal I."/>
            <person name="Goodwin S.B."/>
            <person name="Gout L."/>
            <person name="Glaser N."/>
            <person name="Linglin J."/>
            <person name="Kema G.H.J."/>
            <person name="Lapalu N."/>
            <person name="Lawrence C.B."/>
            <person name="May K."/>
            <person name="Meyer M."/>
            <person name="Ollivier B."/>
            <person name="Poulain J."/>
            <person name="Schoch C.L."/>
            <person name="Simon A."/>
            <person name="Spatafora J.W."/>
            <person name="Stachowiak A."/>
            <person name="Turgeon B.G."/>
            <person name="Tyler B.M."/>
            <person name="Vincent D."/>
            <person name="Weissenbach J."/>
            <person name="Amselem J."/>
            <person name="Quesneville H."/>
            <person name="Oliver R.P."/>
            <person name="Wincker P."/>
            <person name="Balesdent M.-H."/>
            <person name="Howlett B.J."/>
        </authorList>
    </citation>
    <scope>NUCLEOTIDE SEQUENCE [LARGE SCALE GENOMIC DNA]</scope>
    <source>
        <strain evidence="3">JN3 / isolate v23.1.3 / race Av1-4-5-6-7-8</strain>
    </source>
</reference>
<dbReference type="GO" id="GO:0004519">
    <property type="term" value="F:endonuclease activity"/>
    <property type="evidence" value="ECO:0007669"/>
    <property type="project" value="InterPro"/>
</dbReference>
<keyword evidence="3" id="KW-1185">Reference proteome</keyword>
<dbReference type="InterPro" id="IPR000305">
    <property type="entry name" value="GIY-YIG_endonuc"/>
</dbReference>
<evidence type="ECO:0000313" key="2">
    <source>
        <dbReference type="EMBL" id="CBX90000.1"/>
    </source>
</evidence>
<dbReference type="AlphaFoldDB" id="E4ZQ90"/>
<organism evidence="3">
    <name type="scientific">Leptosphaeria maculans (strain JN3 / isolate v23.1.3 / race Av1-4-5-6-7-8)</name>
    <name type="common">Blackleg fungus</name>
    <name type="synonym">Phoma lingam</name>
    <dbReference type="NCBI Taxonomy" id="985895"/>
    <lineage>
        <taxon>Eukaryota</taxon>
        <taxon>Fungi</taxon>
        <taxon>Dikarya</taxon>
        <taxon>Ascomycota</taxon>
        <taxon>Pezizomycotina</taxon>
        <taxon>Dothideomycetes</taxon>
        <taxon>Pleosporomycetidae</taxon>
        <taxon>Pleosporales</taxon>
        <taxon>Pleosporineae</taxon>
        <taxon>Leptosphaeriaceae</taxon>
        <taxon>Plenodomus</taxon>
        <taxon>Plenodomus lingam/Leptosphaeria maculans species complex</taxon>
    </lineage>
</organism>
<dbReference type="HOGENOM" id="CLU_1555535_0_0_1"/>
<dbReference type="InParanoid" id="E4ZQ90"/>
<protein>
    <recommendedName>
        <fullName evidence="1">GIY-YIG domain-containing protein</fullName>
    </recommendedName>
</protein>
<dbReference type="PROSITE" id="PS50164">
    <property type="entry name" value="GIY_YIG"/>
    <property type="match status" value="1"/>
</dbReference>
<accession>E4ZQ90</accession>
<dbReference type="OMA" id="LEYCNES"/>
<dbReference type="eggNOG" id="ENOG502S3Q5">
    <property type="taxonomic scope" value="Eukaryota"/>
</dbReference>
<dbReference type="Proteomes" id="UP000002668">
    <property type="component" value="Genome"/>
</dbReference>
<dbReference type="Gene3D" id="3.40.1440.10">
    <property type="entry name" value="GIY-YIG endonuclease"/>
    <property type="match status" value="1"/>
</dbReference>
<dbReference type="SUPFAM" id="SSF82771">
    <property type="entry name" value="GIY-YIG endonuclease"/>
    <property type="match status" value="1"/>
</dbReference>